<feature type="signal peptide" evidence="1">
    <location>
        <begin position="1"/>
        <end position="19"/>
    </location>
</feature>
<evidence type="ECO:0000313" key="2">
    <source>
        <dbReference type="EMBL" id="AYO42225.1"/>
    </source>
</evidence>
<dbReference type="VEuPathDB" id="FungiDB:DNF11_1275"/>
<dbReference type="Proteomes" id="UP000269793">
    <property type="component" value="Chromosome II"/>
</dbReference>
<protein>
    <submittedName>
        <fullName evidence="2">Cell cycle control protein, G10 family</fullName>
    </submittedName>
</protein>
<dbReference type="PANTHER" id="PTHR37852">
    <property type="entry name" value="YALI0B21208P"/>
    <property type="match status" value="1"/>
</dbReference>
<gene>
    <name evidence="2" type="ORF">DNF11_1275</name>
</gene>
<evidence type="ECO:0000313" key="3">
    <source>
        <dbReference type="Proteomes" id="UP000269793"/>
    </source>
</evidence>
<reference evidence="2 3" key="1">
    <citation type="submission" date="2018-10" db="EMBL/GenBank/DDBJ databases">
        <title>Complete genome sequence of Malassezia restricta CBS 7877.</title>
        <authorList>
            <person name="Morand S.C."/>
            <person name="Bertignac M."/>
            <person name="Iltis A."/>
            <person name="Kolder I."/>
            <person name="Pirovano W."/>
            <person name="Jourdain R."/>
            <person name="Clavaud C."/>
        </authorList>
    </citation>
    <scope>NUCLEOTIDE SEQUENCE [LARGE SCALE GENOMIC DNA]</scope>
    <source>
        <strain evidence="2 3">CBS 7877</strain>
    </source>
</reference>
<organism evidence="2 3">
    <name type="scientific">Malassezia restricta (strain ATCC 96810 / NBRC 103918 / CBS 7877)</name>
    <name type="common">Seborrheic dermatitis infection agent</name>
    <dbReference type="NCBI Taxonomy" id="425264"/>
    <lineage>
        <taxon>Eukaryota</taxon>
        <taxon>Fungi</taxon>
        <taxon>Dikarya</taxon>
        <taxon>Basidiomycota</taxon>
        <taxon>Ustilaginomycotina</taxon>
        <taxon>Malasseziomycetes</taxon>
        <taxon>Malasseziales</taxon>
        <taxon>Malasseziaceae</taxon>
        <taxon>Malassezia</taxon>
    </lineage>
</organism>
<dbReference type="STRING" id="425264.A0A3G2S2M1"/>
<keyword evidence="3" id="KW-1185">Reference proteome</keyword>
<feature type="chain" id="PRO_5018284162" evidence="1">
    <location>
        <begin position="20"/>
        <end position="178"/>
    </location>
</feature>
<dbReference type="EMBL" id="CP033149">
    <property type="protein sequence ID" value="AYO42225.1"/>
    <property type="molecule type" value="Genomic_DNA"/>
</dbReference>
<evidence type="ECO:0000256" key="1">
    <source>
        <dbReference type="SAM" id="SignalP"/>
    </source>
</evidence>
<accession>A0A3G2S2M1</accession>
<proteinExistence type="predicted"/>
<dbReference type="AlphaFoldDB" id="A0A3G2S2M1"/>
<name>A0A3G2S2M1_MALR7</name>
<keyword evidence="1" id="KW-0732">Signal</keyword>
<dbReference type="PANTHER" id="PTHR37852:SF1">
    <property type="entry name" value="HIG1 DOMAIN-CONTAINING PROTEIN"/>
    <property type="match status" value="1"/>
</dbReference>
<dbReference type="OrthoDB" id="5584028at2759"/>
<sequence>MPFSTILVVSAFGFGFLSGVMSGARHTALVYLAENAHRRPETVQGWYFYNKTKYYRMMMGGVKQGSRTGLKLTGWVGGWCLLDVLSEDARKYLAEKQQESVMPHGSSVISKLGHWSDGALAGAVTGLIGSIAYRLSSPTVPRMLLLGAVAGGASGALRDIRLSLMRGQDPRQQRRETL</sequence>